<evidence type="ECO:0000256" key="1">
    <source>
        <dbReference type="SAM" id="MobiDB-lite"/>
    </source>
</evidence>
<protein>
    <recommendedName>
        <fullName evidence="4">Sin3A associated protein 25</fullName>
    </recommendedName>
</protein>
<dbReference type="FunCoup" id="H0X375">
    <property type="interactions" value="27"/>
</dbReference>
<reference evidence="2" key="2">
    <citation type="submission" date="2025-08" db="UniProtKB">
        <authorList>
            <consortium name="Ensembl"/>
        </authorList>
    </citation>
    <scope>IDENTIFICATION</scope>
</reference>
<dbReference type="eggNOG" id="ENOG502SWKH">
    <property type="taxonomic scope" value="Eukaryota"/>
</dbReference>
<evidence type="ECO:0000313" key="3">
    <source>
        <dbReference type="Proteomes" id="UP000005225"/>
    </source>
</evidence>
<accession>H0X375</accession>
<evidence type="ECO:0008006" key="4">
    <source>
        <dbReference type="Google" id="ProtNLM"/>
    </source>
</evidence>
<dbReference type="PANTHER" id="PTHR39231">
    <property type="entry name" value="HISTONE DEACETYLASE COMPLEX SUBUNIT SAP25"/>
    <property type="match status" value="1"/>
</dbReference>
<dbReference type="Ensembl" id="ENSOGAT00000010681.2">
    <property type="protein sequence ID" value="ENSOGAP00000009555.2"/>
    <property type="gene ID" value="ENSOGAG00000010677.2"/>
</dbReference>
<dbReference type="GO" id="GO:0006355">
    <property type="term" value="P:regulation of DNA-templated transcription"/>
    <property type="evidence" value="ECO:0007669"/>
    <property type="project" value="InterPro"/>
</dbReference>
<reference evidence="3" key="1">
    <citation type="submission" date="2011-03" db="EMBL/GenBank/DDBJ databases">
        <title>Version 3 of the genome sequence of Otolemur garnettii (Bushbaby).</title>
        <authorList>
            <consortium name="The Broad Institute Genome Sequencing Platform"/>
            <person name="Di Palma F."/>
            <person name="Johnson J."/>
            <person name="Lander E.S."/>
            <person name="Lindblad-Toh K."/>
            <person name="Jaffe D.B."/>
            <person name="Gnerre S."/>
            <person name="MacCallum I."/>
            <person name="Przybylski D."/>
            <person name="Ribeiro F.J."/>
            <person name="Burton J.N."/>
            <person name="Walker B.J."/>
            <person name="Sharpe T."/>
            <person name="Hall G."/>
        </authorList>
    </citation>
    <scope>NUCLEOTIDE SEQUENCE [LARGE SCALE GENOMIC DNA]</scope>
</reference>
<dbReference type="HOGENOM" id="CLU_085239_0_0_1"/>
<evidence type="ECO:0000313" key="2">
    <source>
        <dbReference type="Ensembl" id="ENSOGAP00000009555.2"/>
    </source>
</evidence>
<dbReference type="EMBL" id="AAQR03148594">
    <property type="status" value="NOT_ANNOTATED_CDS"/>
    <property type="molecule type" value="Genomic_DNA"/>
</dbReference>
<name>H0X375_OTOGA</name>
<dbReference type="Proteomes" id="UP000005225">
    <property type="component" value="Unassembled WGS sequence"/>
</dbReference>
<dbReference type="GeneTree" id="ENSGT00390000007899"/>
<dbReference type="OMA" id="AGPQPVW"/>
<dbReference type="PANTHER" id="PTHR39231:SF1">
    <property type="entry name" value="HISTONE DEACETYLASE COMPLEX SUBUNIT SAP25"/>
    <property type="match status" value="1"/>
</dbReference>
<keyword evidence="3" id="KW-1185">Reference proteome</keyword>
<dbReference type="Pfam" id="PF15476">
    <property type="entry name" value="SAP25"/>
    <property type="match status" value="1"/>
</dbReference>
<dbReference type="AlphaFoldDB" id="H0X375"/>
<feature type="region of interest" description="Disordered" evidence="1">
    <location>
        <begin position="154"/>
        <end position="208"/>
    </location>
</feature>
<dbReference type="GO" id="GO:0005634">
    <property type="term" value="C:nucleus"/>
    <property type="evidence" value="ECO:0007669"/>
    <property type="project" value="InterPro"/>
</dbReference>
<feature type="compositionally biased region" description="Low complexity" evidence="1">
    <location>
        <begin position="158"/>
        <end position="192"/>
    </location>
</feature>
<reference evidence="2" key="3">
    <citation type="submission" date="2025-09" db="UniProtKB">
        <authorList>
            <consortium name="Ensembl"/>
        </authorList>
    </citation>
    <scope>IDENTIFICATION</scope>
</reference>
<dbReference type="InParanoid" id="H0X375"/>
<sequence>MTLLAPWDPNYQAKAGPRLVWGASCGSGASFSGRTLCHPSFWPLYEASSSVGVRPRTFRNPGTGPQNGEWAVQDTGFSVMCREDVFLCDPLLPCGQRVPLYLSEAPTAVMGSLKLLLPPPVMSPWVVPSRSQSCSTAWLSGPELIALTGLLQMSQGEPRPNSSSAPAAPAGLPDPISGQPDQSGSSGGPSCSHCTDPCLPWTPDTHCP</sequence>
<dbReference type="Gene3D" id="6.10.140.710">
    <property type="match status" value="1"/>
</dbReference>
<proteinExistence type="predicted"/>
<dbReference type="GO" id="GO:0005737">
    <property type="term" value="C:cytoplasm"/>
    <property type="evidence" value="ECO:0007669"/>
    <property type="project" value="InterPro"/>
</dbReference>
<organism evidence="2 3">
    <name type="scientific">Otolemur garnettii</name>
    <name type="common">Small-eared galago</name>
    <name type="synonym">Garnett's greater bushbaby</name>
    <dbReference type="NCBI Taxonomy" id="30611"/>
    <lineage>
        <taxon>Eukaryota</taxon>
        <taxon>Metazoa</taxon>
        <taxon>Chordata</taxon>
        <taxon>Craniata</taxon>
        <taxon>Vertebrata</taxon>
        <taxon>Euteleostomi</taxon>
        <taxon>Mammalia</taxon>
        <taxon>Eutheria</taxon>
        <taxon>Euarchontoglires</taxon>
        <taxon>Primates</taxon>
        <taxon>Strepsirrhini</taxon>
        <taxon>Lorisiformes</taxon>
        <taxon>Galagidae</taxon>
        <taxon>Otolemur</taxon>
    </lineage>
</organism>
<dbReference type="InterPro" id="IPR029163">
    <property type="entry name" value="SAP25"/>
</dbReference>